<comment type="similarity">
    <text evidence="2">Belongs to the glycosyltransferase 31 family.</text>
</comment>
<comment type="subcellular location">
    <subcellularLocation>
        <location evidence="1">Golgi apparatus membrane</location>
        <topology evidence="1">Single-pass type II membrane protein</topology>
    </subcellularLocation>
</comment>
<sequence length="551" mass="58117">MRIAGREATAIALLLCAAPAFAQEHAARLRRRKDPSRKLMARQQCLHPTHGALALAPVPAGAASDELGVGSALHAYDLVVATLSVRANERQRQALLTSWAFPGARCSVLFAIVYANKTIAEPGRVSWADTHVLELTVRTAEAYGNLPSKVLGAFAWISRHVAFKYLLKTDDDSFACVGGLLAQLAPLPRAGLYWGKLRRAGQPVMTEGKWRDEGFVHLLASPVYGVYAFGAGYILSNDLVTAAALRMLSLAPACRVEDALVGAAIVGTQPLARAGLDRAGAARDAPNAAPAADVDADGLPAAPVTPALVWQPARLTAAPASDARSARVRGGGGGSGSAGAPVLTRTDDDEVPPASQLPSPQFLGRWVAGSATIVHLVNTSRIKDRDPIAAADRRLGKQGLDRLCKRTAWRQPAFPTDAAARPRMADNAGGGGGGGGGWWRARADRLTTGAGATPPWRAAKESRRAGGTREGAPAVRIDLAQLPARPVVAEASHRAEPTRVVGGPRRLDGLYELPNVGASPRLGGHYLLIHRITPWLVRRCALDAGRFCTEY</sequence>
<evidence type="ECO:0000256" key="11">
    <source>
        <dbReference type="SAM" id="SignalP"/>
    </source>
</evidence>
<keyword evidence="8" id="KW-0333">Golgi apparatus</keyword>
<dbReference type="PANTHER" id="PTHR11214:SF3">
    <property type="entry name" value="BETA-1,3-GALACTOSYLTRANSFERASE 6"/>
    <property type="match status" value="1"/>
</dbReference>
<keyword evidence="4" id="KW-0808">Transferase</keyword>
<dbReference type="AlphaFoldDB" id="A0A8J5XYN1"/>
<accession>A0A8J5XYN1</accession>
<evidence type="ECO:0000313" key="13">
    <source>
        <dbReference type="Proteomes" id="UP000751190"/>
    </source>
</evidence>
<feature type="region of interest" description="Disordered" evidence="10">
    <location>
        <begin position="448"/>
        <end position="471"/>
    </location>
</feature>
<feature type="chain" id="PRO_5035264529" description="Hexosyltransferase" evidence="11">
    <location>
        <begin position="23"/>
        <end position="551"/>
    </location>
</feature>
<keyword evidence="6" id="KW-0735">Signal-anchor</keyword>
<comment type="caution">
    <text evidence="12">The sequence shown here is derived from an EMBL/GenBank/DDBJ whole genome shotgun (WGS) entry which is preliminary data.</text>
</comment>
<dbReference type="Proteomes" id="UP000751190">
    <property type="component" value="Unassembled WGS sequence"/>
</dbReference>
<evidence type="ECO:0000256" key="2">
    <source>
        <dbReference type="ARBA" id="ARBA00008661"/>
    </source>
</evidence>
<keyword evidence="9" id="KW-0472">Membrane</keyword>
<evidence type="ECO:0000256" key="9">
    <source>
        <dbReference type="ARBA" id="ARBA00023136"/>
    </source>
</evidence>
<evidence type="ECO:0000256" key="4">
    <source>
        <dbReference type="ARBA" id="ARBA00022679"/>
    </source>
</evidence>
<evidence type="ECO:0000256" key="6">
    <source>
        <dbReference type="ARBA" id="ARBA00022968"/>
    </source>
</evidence>
<protein>
    <recommendedName>
        <fullName evidence="14">Hexosyltransferase</fullName>
    </recommendedName>
</protein>
<evidence type="ECO:0000256" key="7">
    <source>
        <dbReference type="ARBA" id="ARBA00022989"/>
    </source>
</evidence>
<feature type="signal peptide" evidence="11">
    <location>
        <begin position="1"/>
        <end position="22"/>
    </location>
</feature>
<name>A0A8J5XYN1_DIALT</name>
<dbReference type="Pfam" id="PF01762">
    <property type="entry name" value="Galactosyl_T"/>
    <property type="match status" value="1"/>
</dbReference>
<keyword evidence="11" id="KW-0732">Signal</keyword>
<dbReference type="InterPro" id="IPR002659">
    <property type="entry name" value="Glyco_trans_31"/>
</dbReference>
<dbReference type="GO" id="GO:0006493">
    <property type="term" value="P:protein O-linked glycosylation"/>
    <property type="evidence" value="ECO:0007669"/>
    <property type="project" value="TreeGrafter"/>
</dbReference>
<evidence type="ECO:0008006" key="14">
    <source>
        <dbReference type="Google" id="ProtNLM"/>
    </source>
</evidence>
<gene>
    <name evidence="12" type="ORF">KFE25_009673</name>
</gene>
<proteinExistence type="inferred from homology"/>
<keyword evidence="5" id="KW-0812">Transmembrane</keyword>
<feature type="region of interest" description="Disordered" evidence="10">
    <location>
        <begin position="421"/>
        <end position="440"/>
    </location>
</feature>
<feature type="region of interest" description="Disordered" evidence="10">
    <location>
        <begin position="320"/>
        <end position="358"/>
    </location>
</feature>
<dbReference type="OrthoDB" id="1158011at2759"/>
<evidence type="ECO:0000256" key="8">
    <source>
        <dbReference type="ARBA" id="ARBA00023034"/>
    </source>
</evidence>
<evidence type="ECO:0000256" key="10">
    <source>
        <dbReference type="SAM" id="MobiDB-lite"/>
    </source>
</evidence>
<keyword evidence="3" id="KW-0328">Glycosyltransferase</keyword>
<dbReference type="EMBL" id="JAGTXO010000001">
    <property type="protein sequence ID" value="KAG8471252.1"/>
    <property type="molecule type" value="Genomic_DNA"/>
</dbReference>
<feature type="compositionally biased region" description="Gly residues" evidence="10">
    <location>
        <begin position="428"/>
        <end position="438"/>
    </location>
</feature>
<dbReference type="PANTHER" id="PTHR11214">
    <property type="entry name" value="BETA-1,3-N-ACETYLGLUCOSAMINYLTRANSFERASE"/>
    <property type="match status" value="1"/>
</dbReference>
<evidence type="ECO:0000256" key="3">
    <source>
        <dbReference type="ARBA" id="ARBA00022676"/>
    </source>
</evidence>
<dbReference type="GO" id="GO:0016758">
    <property type="term" value="F:hexosyltransferase activity"/>
    <property type="evidence" value="ECO:0007669"/>
    <property type="project" value="InterPro"/>
</dbReference>
<evidence type="ECO:0000256" key="5">
    <source>
        <dbReference type="ARBA" id="ARBA00022692"/>
    </source>
</evidence>
<keyword evidence="7" id="KW-1133">Transmembrane helix</keyword>
<reference evidence="12" key="1">
    <citation type="submission" date="2021-05" db="EMBL/GenBank/DDBJ databases">
        <title>The genome of the haptophyte Pavlova lutheri (Diacronema luteri, Pavlovales) - a model for lipid biosynthesis in eukaryotic algae.</title>
        <authorList>
            <person name="Hulatt C.J."/>
            <person name="Posewitz M.C."/>
        </authorList>
    </citation>
    <scope>NUCLEOTIDE SEQUENCE</scope>
    <source>
        <strain evidence="12">NIVA-4/92</strain>
    </source>
</reference>
<dbReference type="Gene3D" id="3.90.550.50">
    <property type="match status" value="1"/>
</dbReference>
<evidence type="ECO:0000256" key="1">
    <source>
        <dbReference type="ARBA" id="ARBA00004323"/>
    </source>
</evidence>
<evidence type="ECO:0000313" key="12">
    <source>
        <dbReference type="EMBL" id="KAG8471252.1"/>
    </source>
</evidence>
<organism evidence="12 13">
    <name type="scientific">Diacronema lutheri</name>
    <name type="common">Unicellular marine alga</name>
    <name type="synonym">Monochrysis lutheri</name>
    <dbReference type="NCBI Taxonomy" id="2081491"/>
    <lineage>
        <taxon>Eukaryota</taxon>
        <taxon>Haptista</taxon>
        <taxon>Haptophyta</taxon>
        <taxon>Pavlovophyceae</taxon>
        <taxon>Pavlovales</taxon>
        <taxon>Pavlovaceae</taxon>
        <taxon>Diacronema</taxon>
    </lineage>
</organism>
<keyword evidence="13" id="KW-1185">Reference proteome</keyword>
<dbReference type="GO" id="GO:0000139">
    <property type="term" value="C:Golgi membrane"/>
    <property type="evidence" value="ECO:0007669"/>
    <property type="project" value="UniProtKB-SubCell"/>
</dbReference>